<reference evidence="2 3" key="1">
    <citation type="submission" date="2019-03" db="EMBL/GenBank/DDBJ databases">
        <authorList>
            <person name="Kim M.K.M."/>
        </authorList>
    </citation>
    <scope>NUCLEOTIDE SEQUENCE [LARGE SCALE GENOMIC DNA]</scope>
    <source>
        <strain evidence="2 3">17J68-15</strain>
    </source>
</reference>
<evidence type="ECO:0000256" key="1">
    <source>
        <dbReference type="SAM" id="Phobius"/>
    </source>
</evidence>
<accession>A0A4R4E3D0</accession>
<keyword evidence="1" id="KW-0472">Membrane</keyword>
<evidence type="ECO:0000313" key="2">
    <source>
        <dbReference type="EMBL" id="TCZ70517.1"/>
    </source>
</evidence>
<protein>
    <submittedName>
        <fullName evidence="2">Uncharacterized protein</fullName>
    </submittedName>
</protein>
<proteinExistence type="predicted"/>
<keyword evidence="1" id="KW-1133">Transmembrane helix</keyword>
<organism evidence="2 3">
    <name type="scientific">Flaviaesturariibacter aridisoli</name>
    <dbReference type="NCBI Taxonomy" id="2545761"/>
    <lineage>
        <taxon>Bacteria</taxon>
        <taxon>Pseudomonadati</taxon>
        <taxon>Bacteroidota</taxon>
        <taxon>Chitinophagia</taxon>
        <taxon>Chitinophagales</taxon>
        <taxon>Chitinophagaceae</taxon>
        <taxon>Flaviaestuariibacter</taxon>
    </lineage>
</organism>
<dbReference type="EMBL" id="SKFH01000016">
    <property type="protein sequence ID" value="TCZ70517.1"/>
    <property type="molecule type" value="Genomic_DNA"/>
</dbReference>
<keyword evidence="1" id="KW-0812">Transmembrane</keyword>
<evidence type="ECO:0000313" key="3">
    <source>
        <dbReference type="Proteomes" id="UP000295164"/>
    </source>
</evidence>
<feature type="transmembrane region" description="Helical" evidence="1">
    <location>
        <begin position="46"/>
        <end position="66"/>
    </location>
</feature>
<name>A0A4R4E3D0_9BACT</name>
<keyword evidence="3" id="KW-1185">Reference proteome</keyword>
<gene>
    <name evidence="2" type="ORF">E0486_11210</name>
</gene>
<dbReference type="RefSeq" id="WP_131852271.1">
    <property type="nucleotide sequence ID" value="NZ_SKFH01000016.1"/>
</dbReference>
<sequence>MHSAKPDKPFAATDLLTELPEGVSFRQAEVWAGLEGALERRKRRGLLIRWSAAAALLLALALGWWLRPIADVNKEVARKEPLHTAPAVAPASAPENAPVANAAARTVETRTIIQPQHKTIVAPAPNEDDDAPVLIAQAPAPIDTLEQATIASVNTTATTPARRRFRVGHINDNAPQEPVLIADVPADDRSNYGLIHIPLTGNAGPNAGTIETVERKPRTLMSLFKPHQ</sequence>
<dbReference type="AlphaFoldDB" id="A0A4R4E3D0"/>
<comment type="caution">
    <text evidence="2">The sequence shown here is derived from an EMBL/GenBank/DDBJ whole genome shotgun (WGS) entry which is preliminary data.</text>
</comment>
<dbReference type="Proteomes" id="UP000295164">
    <property type="component" value="Unassembled WGS sequence"/>
</dbReference>